<evidence type="ECO:0000256" key="3">
    <source>
        <dbReference type="ARBA" id="ARBA00022741"/>
    </source>
</evidence>
<dbReference type="EMBL" id="JAFBIT010000001">
    <property type="protein sequence ID" value="MCF2651739.1"/>
    <property type="molecule type" value="Genomic_DNA"/>
</dbReference>
<dbReference type="InterPro" id="IPR050763">
    <property type="entry name" value="ABC_transporter_ATP-binding"/>
</dbReference>
<dbReference type="Gene3D" id="3.40.50.300">
    <property type="entry name" value="P-loop containing nucleotide triphosphate hydrolases"/>
    <property type="match status" value="1"/>
</dbReference>
<dbReference type="PROSITE" id="PS50893">
    <property type="entry name" value="ABC_TRANSPORTER_2"/>
    <property type="match status" value="1"/>
</dbReference>
<keyword evidence="7" id="KW-1185">Reference proteome</keyword>
<accession>A0ABS9CP59</accession>
<feature type="domain" description="ABC transporter" evidence="5">
    <location>
        <begin position="4"/>
        <end position="235"/>
    </location>
</feature>
<comment type="caution">
    <text evidence="6">The sequence shown here is derived from an EMBL/GenBank/DDBJ whole genome shotgun (WGS) entry which is preliminary data.</text>
</comment>
<reference evidence="6 7" key="1">
    <citation type="submission" date="2020-12" db="EMBL/GenBank/DDBJ databases">
        <title>Whole genome sequences of gut porcine anaerobes.</title>
        <authorList>
            <person name="Kubasova T."/>
            <person name="Jahodarova E."/>
            <person name="Rychlik I."/>
        </authorList>
    </citation>
    <scope>NUCLEOTIDE SEQUENCE [LARGE SCALE GENOMIC DNA]</scope>
    <source>
        <strain evidence="6 7">An867</strain>
    </source>
</reference>
<dbReference type="Pfam" id="PF00005">
    <property type="entry name" value="ABC_tran"/>
    <property type="match status" value="1"/>
</dbReference>
<dbReference type="InterPro" id="IPR003439">
    <property type="entry name" value="ABC_transporter-like_ATP-bd"/>
</dbReference>
<dbReference type="PANTHER" id="PTHR42711:SF5">
    <property type="entry name" value="ABC TRANSPORTER ATP-BINDING PROTEIN NATA"/>
    <property type="match status" value="1"/>
</dbReference>
<dbReference type="GO" id="GO:0005524">
    <property type="term" value="F:ATP binding"/>
    <property type="evidence" value="ECO:0007669"/>
    <property type="project" value="UniProtKB-KW"/>
</dbReference>
<protein>
    <submittedName>
        <fullName evidence="6">ABC transporter ATP-binding protein</fullName>
    </submittedName>
</protein>
<sequence>MYAIQTANLTKKYDDVVALFGLDLEVEAGSIVGYLGPNGSGKTTTVKLLTGLIQPTLGDSTVLGLSSAKESGKIHALTGVLTETAACYRHLTAMENLRFFGALFGLEDAKIRTRAEHLLKKLDLWSVRDRKAGTFSTGMKQRLSLARALIHTPQVLFLDEPTSGLDPESASIVNRMIGDMARDEGTTVLLCTHQLRYADEICSSFAILDQGILRASGSLEMLGNAAGLHPTASLRVADGAEMPEDFVQNGGFWEKEIREDQDMPGLISELIRREVPIYEALIRRPTLEDAYFSLVQKPEDGEVENRA</sequence>
<keyword evidence="3" id="KW-0547">Nucleotide-binding</keyword>
<dbReference type="PANTHER" id="PTHR42711">
    <property type="entry name" value="ABC TRANSPORTER ATP-BINDING PROTEIN"/>
    <property type="match status" value="1"/>
</dbReference>
<proteinExistence type="inferred from homology"/>
<dbReference type="Proteomes" id="UP001299220">
    <property type="component" value="Unassembled WGS sequence"/>
</dbReference>
<evidence type="ECO:0000256" key="1">
    <source>
        <dbReference type="ARBA" id="ARBA00005417"/>
    </source>
</evidence>
<dbReference type="InterPro" id="IPR027417">
    <property type="entry name" value="P-loop_NTPase"/>
</dbReference>
<dbReference type="InterPro" id="IPR003593">
    <property type="entry name" value="AAA+_ATPase"/>
</dbReference>
<comment type="similarity">
    <text evidence="1">Belongs to the ABC transporter superfamily.</text>
</comment>
<keyword evidence="2" id="KW-0813">Transport</keyword>
<dbReference type="RefSeq" id="WP_235322742.1">
    <property type="nucleotide sequence ID" value="NZ_JAFBIT010000001.1"/>
</dbReference>
<gene>
    <name evidence="6" type="ORF">JQM67_03915</name>
</gene>
<evidence type="ECO:0000256" key="2">
    <source>
        <dbReference type="ARBA" id="ARBA00022448"/>
    </source>
</evidence>
<organism evidence="6 7">
    <name type="scientific">Anaeromassilibacillus senegalensis</name>
    <dbReference type="NCBI Taxonomy" id="1673717"/>
    <lineage>
        <taxon>Bacteria</taxon>
        <taxon>Bacillati</taxon>
        <taxon>Bacillota</taxon>
        <taxon>Clostridia</taxon>
        <taxon>Eubacteriales</taxon>
        <taxon>Acutalibacteraceae</taxon>
        <taxon>Anaeromassilibacillus</taxon>
    </lineage>
</organism>
<evidence type="ECO:0000256" key="4">
    <source>
        <dbReference type="ARBA" id="ARBA00022840"/>
    </source>
</evidence>
<keyword evidence="4 6" id="KW-0067">ATP-binding</keyword>
<evidence type="ECO:0000259" key="5">
    <source>
        <dbReference type="PROSITE" id="PS50893"/>
    </source>
</evidence>
<dbReference type="SUPFAM" id="SSF52540">
    <property type="entry name" value="P-loop containing nucleoside triphosphate hydrolases"/>
    <property type="match status" value="1"/>
</dbReference>
<evidence type="ECO:0000313" key="7">
    <source>
        <dbReference type="Proteomes" id="UP001299220"/>
    </source>
</evidence>
<evidence type="ECO:0000313" key="6">
    <source>
        <dbReference type="EMBL" id="MCF2651739.1"/>
    </source>
</evidence>
<name>A0ABS9CP59_9FIRM</name>
<dbReference type="SMART" id="SM00382">
    <property type="entry name" value="AAA"/>
    <property type="match status" value="1"/>
</dbReference>